<keyword evidence="5 7" id="KW-0408">Iron</keyword>
<dbReference type="PANTHER" id="PTHR46696">
    <property type="entry name" value="P450, PUTATIVE (EUROFUNG)-RELATED"/>
    <property type="match status" value="1"/>
</dbReference>
<keyword evidence="2 7" id="KW-0349">Heme</keyword>
<dbReference type="AlphaFoldDB" id="W0C650"/>
<dbReference type="GO" id="GO:0020037">
    <property type="term" value="F:heme binding"/>
    <property type="evidence" value="ECO:0007669"/>
    <property type="project" value="InterPro"/>
</dbReference>
<dbReference type="PROSITE" id="PS00086">
    <property type="entry name" value="CYTOCHROME_P450"/>
    <property type="match status" value="1"/>
</dbReference>
<dbReference type="InterPro" id="IPR017972">
    <property type="entry name" value="Cyt_P450_CS"/>
</dbReference>
<reference evidence="9" key="1">
    <citation type="submission" date="2013-10" db="EMBL/GenBank/DDBJ databases">
        <title>Insights into diversity of oxygenases in the draft genome sequence of Dietzia sp. D5 and analysis of the Baeyer-Villiger monooxygenases.</title>
        <authorList>
            <person name="Bisagni S."/>
            <person name="Hatti-Kaul R."/>
            <person name="Mamo G."/>
        </authorList>
    </citation>
    <scope>NUCLEOTIDE SEQUENCE</scope>
    <source>
        <strain evidence="9">D5</strain>
    </source>
</reference>
<dbReference type="GO" id="GO:0016705">
    <property type="term" value="F:oxidoreductase activity, acting on paired donors, with incorporation or reduction of molecular oxygen"/>
    <property type="evidence" value="ECO:0007669"/>
    <property type="project" value="InterPro"/>
</dbReference>
<organism evidence="9">
    <name type="scientific">Dietzia sp. (strain D5)</name>
    <dbReference type="NCBI Taxonomy" id="1408143"/>
    <lineage>
        <taxon>Bacteria</taxon>
        <taxon>Bacillati</taxon>
        <taxon>Actinomycetota</taxon>
        <taxon>Actinomycetes</taxon>
        <taxon>Mycobacteriales</taxon>
        <taxon>Dietziaceae</taxon>
        <taxon>Dietzia</taxon>
    </lineage>
</organism>
<evidence type="ECO:0000256" key="6">
    <source>
        <dbReference type="ARBA" id="ARBA00023033"/>
    </source>
</evidence>
<dbReference type="GO" id="GO:0005506">
    <property type="term" value="F:iron ion binding"/>
    <property type="evidence" value="ECO:0007669"/>
    <property type="project" value="InterPro"/>
</dbReference>
<proteinExistence type="inferred from homology"/>
<protein>
    <submittedName>
        <fullName evidence="9">Cytochrome P450 monooxygenase</fullName>
    </submittedName>
</protein>
<keyword evidence="6 7" id="KW-0503">Monooxygenase</keyword>
<keyword evidence="4 7" id="KW-0560">Oxidoreductase</keyword>
<dbReference type="PRINTS" id="PR00359">
    <property type="entry name" value="BP450"/>
</dbReference>
<feature type="compositionally biased region" description="Polar residues" evidence="8">
    <location>
        <begin position="429"/>
        <end position="446"/>
    </location>
</feature>
<evidence type="ECO:0000256" key="2">
    <source>
        <dbReference type="ARBA" id="ARBA00022617"/>
    </source>
</evidence>
<evidence type="ECO:0000256" key="1">
    <source>
        <dbReference type="ARBA" id="ARBA00010617"/>
    </source>
</evidence>
<accession>W0C650</accession>
<feature type="region of interest" description="Disordered" evidence="8">
    <location>
        <begin position="424"/>
        <end position="485"/>
    </location>
</feature>
<evidence type="ECO:0000256" key="5">
    <source>
        <dbReference type="ARBA" id="ARBA00023004"/>
    </source>
</evidence>
<keyword evidence="3 7" id="KW-0479">Metal-binding</keyword>
<name>W0C650_DIESD</name>
<evidence type="ECO:0000256" key="4">
    <source>
        <dbReference type="ARBA" id="ARBA00023002"/>
    </source>
</evidence>
<dbReference type="PANTHER" id="PTHR46696:SF1">
    <property type="entry name" value="CYTOCHROME P450 YJIB-RELATED"/>
    <property type="match status" value="1"/>
</dbReference>
<sequence>MTTPETGIRTPEEREQMRQKVYNAPLESLDPGDPGGFESGEMWLKFERLRSEDPVHFTPGDQTVYGPYWSVTRWDDIVAIDSNHEVFSNEASIMLRRPRGADEEVNLPFADGGNLSEEEIKQYEERGLQSLLSMDPPDHEVHRNAVSMGVSPARLTSIEPLIRERAGQILDGLPIGEEFDWHDQVSMELTAMTLATLFDFPQADRRKLTYWSDVAVCTPGPGQIVQTREEQMDVLREFFTSLAGMFMERAGKDPQPDFLSLMAHSPHAKEFTPAELFGDIAVLLVGGNDTTRNTISGSVYALNTRPEEYDKLRADHSLIPSMVSETIRWQTPLAHMMRKTTRDVEVAGKLIPEGDRLALWYVSGNRDETKIDRPNDYIIDRKNARRHMSFGFGIHRCLGNRLAEMQLKIIWEEILQRFPDIQVLRPPGSRTTASPRGTRICTSSSRGVHEEPDARHPARRRARSSDAQRHRHEHRGRLTCPSRPW</sequence>
<dbReference type="SUPFAM" id="SSF48264">
    <property type="entry name" value="Cytochrome P450"/>
    <property type="match status" value="1"/>
</dbReference>
<evidence type="ECO:0000256" key="3">
    <source>
        <dbReference type="ARBA" id="ARBA00022723"/>
    </source>
</evidence>
<dbReference type="EMBL" id="KF748496">
    <property type="protein sequence ID" value="AHE80549.1"/>
    <property type="molecule type" value="Genomic_DNA"/>
</dbReference>
<feature type="compositionally biased region" description="Basic and acidic residues" evidence="8">
    <location>
        <begin position="447"/>
        <end position="456"/>
    </location>
</feature>
<evidence type="ECO:0000256" key="8">
    <source>
        <dbReference type="SAM" id="MobiDB-lite"/>
    </source>
</evidence>
<evidence type="ECO:0000256" key="7">
    <source>
        <dbReference type="RuleBase" id="RU000461"/>
    </source>
</evidence>
<dbReference type="InterPro" id="IPR001128">
    <property type="entry name" value="Cyt_P450"/>
</dbReference>
<dbReference type="InterPro" id="IPR036396">
    <property type="entry name" value="Cyt_P450_sf"/>
</dbReference>
<dbReference type="Pfam" id="PF00067">
    <property type="entry name" value="p450"/>
    <property type="match status" value="1"/>
</dbReference>
<dbReference type="GO" id="GO:0004497">
    <property type="term" value="F:monooxygenase activity"/>
    <property type="evidence" value="ECO:0007669"/>
    <property type="project" value="UniProtKB-KW"/>
</dbReference>
<dbReference type="Gene3D" id="1.10.630.10">
    <property type="entry name" value="Cytochrome P450"/>
    <property type="match status" value="1"/>
</dbReference>
<evidence type="ECO:0000313" key="9">
    <source>
        <dbReference type="EMBL" id="AHE80549.1"/>
    </source>
</evidence>
<comment type="similarity">
    <text evidence="1 7">Belongs to the cytochrome P450 family.</text>
</comment>
<dbReference type="PRINTS" id="PR00385">
    <property type="entry name" value="P450"/>
</dbReference>
<dbReference type="InterPro" id="IPR002397">
    <property type="entry name" value="Cyt_P450_B"/>
</dbReference>